<dbReference type="RefSeq" id="WP_261967746.1">
    <property type="nucleotide sequence ID" value="NZ_JAHHZF010000003.1"/>
</dbReference>
<dbReference type="InterPro" id="IPR018247">
    <property type="entry name" value="EF_Hand_1_Ca_BS"/>
</dbReference>
<evidence type="ECO:0000256" key="2">
    <source>
        <dbReference type="ARBA" id="ARBA00022737"/>
    </source>
</evidence>
<evidence type="ECO:0000256" key="1">
    <source>
        <dbReference type="ARBA" id="ARBA00022723"/>
    </source>
</evidence>
<dbReference type="SUPFAM" id="SSF47473">
    <property type="entry name" value="EF-hand"/>
    <property type="match status" value="1"/>
</dbReference>
<dbReference type="InterPro" id="IPR002048">
    <property type="entry name" value="EF_hand_dom"/>
</dbReference>
<dbReference type="AlphaFoldDB" id="A0A947D1S5"/>
<dbReference type="EMBL" id="JAHHZF010000003">
    <property type="protein sequence ID" value="MBT9289096.1"/>
    <property type="molecule type" value="Genomic_DNA"/>
</dbReference>
<name>A0A947D1S5_9HYPH</name>
<keyword evidence="1" id="KW-0479">Metal-binding</keyword>
<dbReference type="GO" id="GO:0005509">
    <property type="term" value="F:calcium ion binding"/>
    <property type="evidence" value="ECO:0007669"/>
    <property type="project" value="InterPro"/>
</dbReference>
<dbReference type="Pfam" id="PF13499">
    <property type="entry name" value="EF-hand_7"/>
    <property type="match status" value="1"/>
</dbReference>
<feature type="chain" id="PRO_5037214920" evidence="3">
    <location>
        <begin position="25"/>
        <end position="152"/>
    </location>
</feature>
<keyword evidence="2" id="KW-0677">Repeat</keyword>
<dbReference type="Pfam" id="PF13202">
    <property type="entry name" value="EF-hand_5"/>
    <property type="match status" value="1"/>
</dbReference>
<sequence>MNRISAFVVSAAVLAGLGSGAAIAATGTKKSPEVKVERLLARYDTDKDGTVTLDEVRQRVKLAFGKADADHDGKLTKVEYDAARPKASPAKREKTFNKLDANHDGAITLEEIEAKTTHRFAKFDLNHDGKVTRDEALTRLTEKAAKKAKKAG</sequence>
<evidence type="ECO:0000256" key="3">
    <source>
        <dbReference type="SAM" id="SignalP"/>
    </source>
</evidence>
<protein>
    <submittedName>
        <fullName evidence="5">EF-hand domain-containing protein</fullName>
    </submittedName>
</protein>
<reference evidence="5 6" key="1">
    <citation type="submission" date="2021-06" db="EMBL/GenBank/DDBJ databases">
        <authorList>
            <person name="Grouzdev D.S."/>
            <person name="Koziaeva V."/>
        </authorList>
    </citation>
    <scope>NUCLEOTIDE SEQUENCE [LARGE SCALE GENOMIC DNA]</scope>
    <source>
        <strain evidence="5 6">22</strain>
    </source>
</reference>
<dbReference type="Proteomes" id="UP000766595">
    <property type="component" value="Unassembled WGS sequence"/>
</dbReference>
<dbReference type="Gene3D" id="1.10.238.10">
    <property type="entry name" value="EF-hand"/>
    <property type="match status" value="2"/>
</dbReference>
<dbReference type="PANTHER" id="PTHR10827">
    <property type="entry name" value="RETICULOCALBIN"/>
    <property type="match status" value="1"/>
</dbReference>
<dbReference type="InterPro" id="IPR011992">
    <property type="entry name" value="EF-hand-dom_pair"/>
</dbReference>
<comment type="caution">
    <text evidence="5">The sequence shown here is derived from an EMBL/GenBank/DDBJ whole genome shotgun (WGS) entry which is preliminary data.</text>
</comment>
<dbReference type="PROSITE" id="PS00018">
    <property type="entry name" value="EF_HAND_1"/>
    <property type="match status" value="1"/>
</dbReference>
<keyword evidence="6" id="KW-1185">Reference proteome</keyword>
<gene>
    <name evidence="5" type="ORF">KL771_06520</name>
</gene>
<evidence type="ECO:0000313" key="6">
    <source>
        <dbReference type="Proteomes" id="UP000766595"/>
    </source>
</evidence>
<evidence type="ECO:0000313" key="5">
    <source>
        <dbReference type="EMBL" id="MBT9289096.1"/>
    </source>
</evidence>
<organism evidence="5 6">
    <name type="scientific">Prosthecodimorpha staleyi</name>
    <dbReference type="NCBI Taxonomy" id="2840188"/>
    <lineage>
        <taxon>Bacteria</taxon>
        <taxon>Pseudomonadati</taxon>
        <taxon>Pseudomonadota</taxon>
        <taxon>Alphaproteobacteria</taxon>
        <taxon>Hyphomicrobiales</taxon>
        <taxon>Ancalomicrobiaceae</taxon>
        <taxon>Prosthecodimorpha</taxon>
    </lineage>
</organism>
<accession>A0A947D1S5</accession>
<evidence type="ECO:0000259" key="4">
    <source>
        <dbReference type="PROSITE" id="PS50222"/>
    </source>
</evidence>
<dbReference type="SMART" id="SM00054">
    <property type="entry name" value="EFh"/>
    <property type="match status" value="3"/>
</dbReference>
<keyword evidence="3" id="KW-0732">Signal</keyword>
<feature type="domain" description="EF-hand" evidence="4">
    <location>
        <begin position="31"/>
        <end position="66"/>
    </location>
</feature>
<dbReference type="PANTHER" id="PTHR10827:SF98">
    <property type="entry name" value="45 KDA CALCIUM-BINDING PROTEIN"/>
    <property type="match status" value="1"/>
</dbReference>
<feature type="signal peptide" evidence="3">
    <location>
        <begin position="1"/>
        <end position="24"/>
    </location>
</feature>
<feature type="domain" description="EF-hand" evidence="4">
    <location>
        <begin position="111"/>
        <end position="146"/>
    </location>
</feature>
<proteinExistence type="predicted"/>
<dbReference type="PROSITE" id="PS50222">
    <property type="entry name" value="EF_HAND_2"/>
    <property type="match status" value="2"/>
</dbReference>